<dbReference type="Proteomes" id="UP000198382">
    <property type="component" value="Unassembled WGS sequence"/>
</dbReference>
<accession>A0ABX4BMG7</accession>
<name>A0ABX4BMG7_FLAFR</name>
<dbReference type="PANTHER" id="PTHR34216">
    <property type="match status" value="1"/>
</dbReference>
<feature type="domain" description="NodB homology" evidence="2">
    <location>
        <begin position="145"/>
        <end position="224"/>
    </location>
</feature>
<dbReference type="InterPro" id="IPR051398">
    <property type="entry name" value="Polysacch_Deacetylase"/>
</dbReference>
<reference evidence="3 4" key="1">
    <citation type="submission" date="2016-11" db="EMBL/GenBank/DDBJ databases">
        <title>Whole genomes of Flavobacteriaceae.</title>
        <authorList>
            <person name="Stine C."/>
            <person name="Li C."/>
            <person name="Tadesse D."/>
        </authorList>
    </citation>
    <scope>NUCLEOTIDE SEQUENCE [LARGE SCALE GENOMIC DNA]</scope>
    <source>
        <strain evidence="3 4">DSM 15937</strain>
    </source>
</reference>
<dbReference type="InterPro" id="IPR011330">
    <property type="entry name" value="Glyco_hydro/deAcase_b/a-brl"/>
</dbReference>
<dbReference type="SUPFAM" id="SSF88713">
    <property type="entry name" value="Glycoside hydrolase/deacetylase"/>
    <property type="match status" value="1"/>
</dbReference>
<dbReference type="Gene3D" id="3.20.20.370">
    <property type="entry name" value="Glycoside hydrolase/deacetylase"/>
    <property type="match status" value="1"/>
</dbReference>
<keyword evidence="4" id="KW-1185">Reference proteome</keyword>
<proteinExistence type="predicted"/>
<dbReference type="EMBL" id="MUGV01000031">
    <property type="protein sequence ID" value="OXA77029.1"/>
    <property type="molecule type" value="Genomic_DNA"/>
</dbReference>
<evidence type="ECO:0000313" key="4">
    <source>
        <dbReference type="Proteomes" id="UP000198382"/>
    </source>
</evidence>
<sequence>MDFLQRDVPLKSQYQILQMKIPRLQIKMHLFIFAFTISSVSFCFGNNSKIDSSKTKTISFKIKLKSTEKVKIQAADLKFNKHLAYSFTVDDGYRSVYLTAFPLFNGGKISPPMINEWKNDQGGDGTISKGLFYSDGLESKIPFKLGLAINGGAIGDLPTNRGHLSWLEVKELYNAGWDILNHGFHHATKHGTNFLTEVTENTTSIQQNLGFTMSHFVVPGGESDPGYHLEYERDALANGSFSVASYVGAGPVIKVGNKINLDKMIYARTFVQSSKDTVGFKTMDRFLATFDSVAKLSGPIWYNEFTHGVGNSNLWNLSMRFPDFKYYMTTIANKYGTNGNDSIWMAPWQEVYEYIWLRDRIKIKYTQNNKEGIVTIEVPEIPKNFRNKDISLAVETSSKFEIESNSPDFKISSDGKTKHKLINIHLK</sequence>
<protein>
    <recommendedName>
        <fullName evidence="2">NodB homology domain-containing protein</fullName>
    </recommendedName>
</protein>
<gene>
    <name evidence="3" type="ORF">B0A65_17110</name>
</gene>
<comment type="caution">
    <text evidence="3">The sequence shown here is derived from an EMBL/GenBank/DDBJ whole genome shotgun (WGS) entry which is preliminary data.</text>
</comment>
<evidence type="ECO:0000259" key="2">
    <source>
        <dbReference type="Pfam" id="PF01522"/>
    </source>
</evidence>
<evidence type="ECO:0000256" key="1">
    <source>
        <dbReference type="ARBA" id="ARBA00022729"/>
    </source>
</evidence>
<organism evidence="3 4">
    <name type="scientific">Flavobacterium frigidimaris</name>
    <dbReference type="NCBI Taxonomy" id="262320"/>
    <lineage>
        <taxon>Bacteria</taxon>
        <taxon>Pseudomonadati</taxon>
        <taxon>Bacteroidota</taxon>
        <taxon>Flavobacteriia</taxon>
        <taxon>Flavobacteriales</taxon>
        <taxon>Flavobacteriaceae</taxon>
        <taxon>Flavobacterium</taxon>
    </lineage>
</organism>
<dbReference type="PANTHER" id="PTHR34216:SF7">
    <property type="entry name" value="POLY-BETA-1,6-N-ACETYL-D-GLUCOSAMINE N-DEACETYLASE"/>
    <property type="match status" value="1"/>
</dbReference>
<dbReference type="InterPro" id="IPR002509">
    <property type="entry name" value="NODB_dom"/>
</dbReference>
<keyword evidence="1" id="KW-0732">Signal</keyword>
<evidence type="ECO:0000313" key="3">
    <source>
        <dbReference type="EMBL" id="OXA77029.1"/>
    </source>
</evidence>
<dbReference type="Pfam" id="PF01522">
    <property type="entry name" value="Polysacc_deac_1"/>
    <property type="match status" value="1"/>
</dbReference>